<keyword evidence="4 5" id="KW-1015">Disulfide bond</keyword>
<comment type="subcellular location">
    <subcellularLocation>
        <location evidence="2 5">Secreted</location>
    </subcellularLocation>
</comment>
<protein>
    <recommendedName>
        <fullName evidence="5">AA9 family lytic polysaccharide monooxygenase</fullName>
        <ecNumber evidence="5">1.14.99.56</ecNumber>
    </recommendedName>
    <alternativeName>
        <fullName evidence="5">Endo-beta-1,4-glucanase</fullName>
    </alternativeName>
    <alternativeName>
        <fullName evidence="5">Glycosyl hydrolase 61 family protein</fullName>
    </alternativeName>
</protein>
<accession>A0A164ZP00</accession>
<dbReference type="OrthoDB" id="5985073at2759"/>
<dbReference type="AlphaFoldDB" id="A0A164ZP00"/>
<dbReference type="InterPro" id="IPR049892">
    <property type="entry name" value="AA9"/>
</dbReference>
<dbReference type="OMA" id="ANWCGKP"/>
<name>A0A164ZP00_XYLHT</name>
<feature type="chain" id="PRO_5007854925" description="AA9 family lytic polysaccharide monooxygenase" evidence="7">
    <location>
        <begin position="23"/>
        <end position="528"/>
    </location>
</feature>
<dbReference type="InParanoid" id="A0A164ZP00"/>
<comment type="cofactor">
    <cofactor evidence="1">
        <name>Cu(2+)</name>
        <dbReference type="ChEBI" id="CHEBI:29036"/>
    </cofactor>
</comment>
<evidence type="ECO:0000313" key="10">
    <source>
        <dbReference type="Proteomes" id="UP000076632"/>
    </source>
</evidence>
<dbReference type="EMBL" id="KV407466">
    <property type="protein sequence ID" value="KZF19328.1"/>
    <property type="molecule type" value="Genomic_DNA"/>
</dbReference>
<feature type="domain" description="Auxiliary Activity family 9 catalytic" evidence="8">
    <location>
        <begin position="23"/>
        <end position="230"/>
    </location>
</feature>
<dbReference type="PANTHER" id="PTHR33353:SF32">
    <property type="entry name" value="ENDO-BETA-1,4-GLUCANASE D"/>
    <property type="match status" value="1"/>
</dbReference>
<comment type="function">
    <text evidence="5">Lytic polysaccharide monooxygenase (LMPO) that depolymerizes crystalline and amorphous polysaccharides via the oxidation of scissile alpha- or beta-(1-4)-glycosidic bonds, yielding C1 and/or C4 oxidation products. Catalysis by LPMOs requires the reduction of the active-site copper from Cu(II) to Cu(I) by a reducing agent and H(2)O(2) or O(2) as a cosubstrate.</text>
</comment>
<dbReference type="CDD" id="cd21175">
    <property type="entry name" value="LPMO_AA9"/>
    <property type="match status" value="1"/>
</dbReference>
<feature type="signal peptide" evidence="7">
    <location>
        <begin position="1"/>
        <end position="22"/>
    </location>
</feature>
<evidence type="ECO:0000256" key="1">
    <source>
        <dbReference type="ARBA" id="ARBA00001973"/>
    </source>
</evidence>
<proteinExistence type="predicted"/>
<evidence type="ECO:0000256" key="5">
    <source>
        <dbReference type="RuleBase" id="RU368122"/>
    </source>
</evidence>
<dbReference type="GO" id="GO:0030245">
    <property type="term" value="P:cellulose catabolic process"/>
    <property type="evidence" value="ECO:0007669"/>
    <property type="project" value="UniProtKB-UniRule"/>
</dbReference>
<dbReference type="GeneID" id="28901711"/>
<sequence>MKLLSGKSIALAALAGLQAVHAHTLFTNFYVDGENQGNGVCVREPNDPSKANFPIEDLSSNDMACGFNGETPVSRVCPINGSATLSFEFRQYPDGSKPGSIDPSHKGPCAVYMKKVESAIHDPGYGDGWFKIWDDGYDESSNQWCTEKLIANNGHLTVQVPSDLAGGYYLVRPELLALHAADKGDPQFYIGCAQVFLQSSATGTRSDTVSIPGYVHAGDRSVSFNIWQQPMDLPYPIPGPNVSRPDSGSPTTAVTTQTEGLKPEGCVLENANWCGMEIAPYSDMQGCWNASQACWDQNSACYKAAPPSGYANCEVWQNKCKNIQNQCSANNYNGPPDAGKDLTPQPASASLPPPANAGYPDVGGSSSAAAAPSSSSSPATSSSSFSSAVATSSATPTSESSSSSPASSSSSSSSANVQAQQTTQATAAGSSSASTGVPPIATDTVYTSSNGPSSTVYVTDSPTSTPSANAGYGNGDVVTETETVNETTIVTQTDYVTATATATPGASNNKRNVHQAVHVPVGPVHRHW</sequence>
<evidence type="ECO:0000313" key="9">
    <source>
        <dbReference type="EMBL" id="KZF19328.1"/>
    </source>
</evidence>
<keyword evidence="7" id="KW-0732">Signal</keyword>
<keyword evidence="9" id="KW-0503">Monooxygenase</keyword>
<keyword evidence="5" id="KW-0624">Polysaccharide degradation</keyword>
<evidence type="ECO:0000256" key="3">
    <source>
        <dbReference type="ARBA" id="ARBA00022525"/>
    </source>
</evidence>
<evidence type="ECO:0000256" key="6">
    <source>
        <dbReference type="SAM" id="MobiDB-lite"/>
    </source>
</evidence>
<dbReference type="RefSeq" id="XP_018184883.1">
    <property type="nucleotide sequence ID" value="XM_018336574.1"/>
</dbReference>
<comment type="catalytic activity">
    <reaction evidence="5">
        <text>[(1-&gt;4)-beta-D-glucosyl]n+m + reduced acceptor + O2 = 4-dehydro-beta-D-glucosyl-[(1-&gt;4)-beta-D-glucosyl]n-1 + [(1-&gt;4)-beta-D-glucosyl]m + acceptor + H2O.</text>
        <dbReference type="EC" id="1.14.99.56"/>
    </reaction>
</comment>
<keyword evidence="9" id="KW-0560">Oxidoreductase</keyword>
<evidence type="ECO:0000256" key="4">
    <source>
        <dbReference type="ARBA" id="ARBA00023157"/>
    </source>
</evidence>
<keyword evidence="5" id="KW-0119">Carbohydrate metabolism</keyword>
<comment type="domain">
    <text evidence="5">Has a modular structure: an endo-beta-1,4-glucanase catalytic module at the N-terminus, a linker rich in serines and threonines, and a C-terminal carbohydrate-binding module (CBM).</text>
</comment>
<feature type="compositionally biased region" description="Polar residues" evidence="6">
    <location>
        <begin position="444"/>
        <end position="468"/>
    </location>
</feature>
<keyword evidence="5" id="KW-0136">Cellulose degradation</keyword>
<evidence type="ECO:0000256" key="2">
    <source>
        <dbReference type="ARBA" id="ARBA00004613"/>
    </source>
</evidence>
<dbReference type="EC" id="1.14.99.56" evidence="5"/>
<dbReference type="GO" id="GO:0008810">
    <property type="term" value="F:cellulase activity"/>
    <property type="evidence" value="ECO:0007669"/>
    <property type="project" value="UniProtKB-UniRule"/>
</dbReference>
<keyword evidence="3 5" id="KW-0964">Secreted</keyword>
<dbReference type="InterPro" id="IPR005103">
    <property type="entry name" value="AA9_LPMO"/>
</dbReference>
<dbReference type="Pfam" id="PF03443">
    <property type="entry name" value="AA9"/>
    <property type="match status" value="1"/>
</dbReference>
<dbReference type="GO" id="GO:0005576">
    <property type="term" value="C:extracellular region"/>
    <property type="evidence" value="ECO:0007669"/>
    <property type="project" value="UniProtKB-SubCell"/>
</dbReference>
<evidence type="ECO:0000256" key="7">
    <source>
        <dbReference type="SAM" id="SignalP"/>
    </source>
</evidence>
<feature type="compositionally biased region" description="Low complexity" evidence="6">
    <location>
        <begin position="362"/>
        <end position="437"/>
    </location>
</feature>
<dbReference type="GO" id="GO:0030248">
    <property type="term" value="F:cellulose binding"/>
    <property type="evidence" value="ECO:0007669"/>
    <property type="project" value="UniProtKB-UniRule"/>
</dbReference>
<organism evidence="9 10">
    <name type="scientific">Xylona heveae (strain CBS 132557 / TC161)</name>
    <dbReference type="NCBI Taxonomy" id="1328760"/>
    <lineage>
        <taxon>Eukaryota</taxon>
        <taxon>Fungi</taxon>
        <taxon>Dikarya</taxon>
        <taxon>Ascomycota</taxon>
        <taxon>Pezizomycotina</taxon>
        <taxon>Xylonomycetes</taxon>
        <taxon>Xylonales</taxon>
        <taxon>Xylonaceae</taxon>
        <taxon>Xylona</taxon>
    </lineage>
</organism>
<evidence type="ECO:0000259" key="8">
    <source>
        <dbReference type="Pfam" id="PF03443"/>
    </source>
</evidence>
<keyword evidence="10" id="KW-1185">Reference proteome</keyword>
<dbReference type="GO" id="GO:0004497">
    <property type="term" value="F:monooxygenase activity"/>
    <property type="evidence" value="ECO:0007669"/>
    <property type="project" value="UniProtKB-KW"/>
</dbReference>
<gene>
    <name evidence="9" type="ORF">L228DRAFT_41565</name>
</gene>
<reference evidence="9 10" key="1">
    <citation type="journal article" date="2016" name="Fungal Biol.">
        <title>The genome of Xylona heveae provides a window into fungal endophytism.</title>
        <authorList>
            <person name="Gazis R."/>
            <person name="Kuo A."/>
            <person name="Riley R."/>
            <person name="LaButti K."/>
            <person name="Lipzen A."/>
            <person name="Lin J."/>
            <person name="Amirebrahimi M."/>
            <person name="Hesse C.N."/>
            <person name="Spatafora J.W."/>
            <person name="Henrissat B."/>
            <person name="Hainaut M."/>
            <person name="Grigoriev I.V."/>
            <person name="Hibbett D.S."/>
        </authorList>
    </citation>
    <scope>NUCLEOTIDE SEQUENCE [LARGE SCALE GENOMIC DNA]</scope>
    <source>
        <strain evidence="9 10">TC161</strain>
    </source>
</reference>
<dbReference type="STRING" id="1328760.A0A164ZP00"/>
<feature type="region of interest" description="Disordered" evidence="6">
    <location>
        <begin position="331"/>
        <end position="474"/>
    </location>
</feature>
<dbReference type="Gene3D" id="2.70.50.70">
    <property type="match status" value="1"/>
</dbReference>
<dbReference type="PANTHER" id="PTHR33353">
    <property type="entry name" value="PUTATIVE (AFU_ORTHOLOGUE AFUA_1G12560)-RELATED"/>
    <property type="match status" value="1"/>
</dbReference>
<dbReference type="Proteomes" id="UP000076632">
    <property type="component" value="Unassembled WGS sequence"/>
</dbReference>